<dbReference type="InterPro" id="IPR050553">
    <property type="entry name" value="Thioredoxin_ResA/DsbE_sf"/>
</dbReference>
<evidence type="ECO:0000256" key="3">
    <source>
        <dbReference type="ARBA" id="ARBA00023157"/>
    </source>
</evidence>
<organism evidence="6 7">
    <name type="scientific">Winogradskyella bathintestinalis</name>
    <dbReference type="NCBI Taxonomy" id="3035208"/>
    <lineage>
        <taxon>Bacteria</taxon>
        <taxon>Pseudomonadati</taxon>
        <taxon>Bacteroidota</taxon>
        <taxon>Flavobacteriia</taxon>
        <taxon>Flavobacteriales</taxon>
        <taxon>Flavobacteriaceae</taxon>
        <taxon>Winogradskyella</taxon>
    </lineage>
</organism>
<name>A0ABT7ZWP1_9FLAO</name>
<sequence length="361" mass="42025">MKLKNILTISIVTLLMACEKKTDQVEGGYLLNVTMKDYSEPYIYWDMGEGLDSMRVDNGKFSISNTLESPQQVNFRAKENIDQSFIIYLENSIIDASVDFSKDRFNDPDFIEVRGSEAHEIKRKIDWDVMKYSDQKYKGASDMALAKYKTETFYFLLKANPKYINDAGFEQAYYYFAFYLPTAHFPYEEAKQLLDIFKDKYGDTERFKAMQRKIDVALKRKIGTPFINYTINNTEGEEVKLSDSYGSRFTLIDVWASWCGPCRKENPNYKKILKKYKDRGFQIIAVSLDNDKQRWVDAIKEDRTYEFVHVSELNGRKDLLSKTYGINGIPDSFLLDKDGIIIENSLRGEGLTETLEYLYAN</sequence>
<feature type="domain" description="Thioredoxin" evidence="5">
    <location>
        <begin position="220"/>
        <end position="361"/>
    </location>
</feature>
<dbReference type="EMBL" id="JASDDK010000004">
    <property type="protein sequence ID" value="MDN3493387.1"/>
    <property type="molecule type" value="Genomic_DNA"/>
</dbReference>
<dbReference type="PROSITE" id="PS00194">
    <property type="entry name" value="THIOREDOXIN_1"/>
    <property type="match status" value="1"/>
</dbReference>
<reference evidence="6 7" key="1">
    <citation type="journal article" date="2023" name="Int. J. Syst. Evol. Microbiol.">
        <title>Winogradskyella bathintestinalis sp. nov., isolated from the intestine of the deep-sea loosejaw dragonfish, Malacosteus niger.</title>
        <authorList>
            <person name="Uniacke-Lowe S."/>
            <person name="Johnson C.N."/>
            <person name="Stanton C."/>
            <person name="Hill C."/>
            <person name="Ross P."/>
        </authorList>
    </citation>
    <scope>NUCLEOTIDE SEQUENCE [LARGE SCALE GENOMIC DNA]</scope>
    <source>
        <strain evidence="6 7">APC 3343</strain>
    </source>
</reference>
<dbReference type="CDD" id="cd02966">
    <property type="entry name" value="TlpA_like_family"/>
    <property type="match status" value="1"/>
</dbReference>
<evidence type="ECO:0000256" key="1">
    <source>
        <dbReference type="ARBA" id="ARBA00004196"/>
    </source>
</evidence>
<comment type="subcellular location">
    <subcellularLocation>
        <location evidence="1">Cell envelope</location>
    </subcellularLocation>
</comment>
<gene>
    <name evidence="6" type="ORF">QMA06_11705</name>
</gene>
<evidence type="ECO:0000256" key="4">
    <source>
        <dbReference type="ARBA" id="ARBA00023284"/>
    </source>
</evidence>
<keyword evidence="7" id="KW-1185">Reference proteome</keyword>
<dbReference type="RefSeq" id="WP_290207047.1">
    <property type="nucleotide sequence ID" value="NZ_JASDDK010000004.1"/>
</dbReference>
<dbReference type="InterPro" id="IPR013766">
    <property type="entry name" value="Thioredoxin_domain"/>
</dbReference>
<evidence type="ECO:0000259" key="5">
    <source>
        <dbReference type="PROSITE" id="PS51352"/>
    </source>
</evidence>
<dbReference type="Pfam" id="PF14289">
    <property type="entry name" value="DUF4369"/>
    <property type="match status" value="1"/>
</dbReference>
<evidence type="ECO:0000313" key="6">
    <source>
        <dbReference type="EMBL" id="MDN3493387.1"/>
    </source>
</evidence>
<dbReference type="InterPro" id="IPR000866">
    <property type="entry name" value="AhpC/TSA"/>
</dbReference>
<dbReference type="Gene3D" id="3.40.30.10">
    <property type="entry name" value="Glutaredoxin"/>
    <property type="match status" value="1"/>
</dbReference>
<evidence type="ECO:0000256" key="2">
    <source>
        <dbReference type="ARBA" id="ARBA00022748"/>
    </source>
</evidence>
<dbReference type="Proteomes" id="UP001231197">
    <property type="component" value="Unassembled WGS sequence"/>
</dbReference>
<keyword evidence="4" id="KW-0676">Redox-active center</keyword>
<dbReference type="PANTHER" id="PTHR42852:SF6">
    <property type="entry name" value="THIOL:DISULFIDE INTERCHANGE PROTEIN DSBE"/>
    <property type="match status" value="1"/>
</dbReference>
<dbReference type="PANTHER" id="PTHR42852">
    <property type="entry name" value="THIOL:DISULFIDE INTERCHANGE PROTEIN DSBE"/>
    <property type="match status" value="1"/>
</dbReference>
<dbReference type="PROSITE" id="PS51257">
    <property type="entry name" value="PROKAR_LIPOPROTEIN"/>
    <property type="match status" value="1"/>
</dbReference>
<keyword evidence="3" id="KW-1015">Disulfide bond</keyword>
<evidence type="ECO:0000313" key="7">
    <source>
        <dbReference type="Proteomes" id="UP001231197"/>
    </source>
</evidence>
<comment type="caution">
    <text evidence="6">The sequence shown here is derived from an EMBL/GenBank/DDBJ whole genome shotgun (WGS) entry which is preliminary data.</text>
</comment>
<dbReference type="InterPro" id="IPR036249">
    <property type="entry name" value="Thioredoxin-like_sf"/>
</dbReference>
<dbReference type="SUPFAM" id="SSF52833">
    <property type="entry name" value="Thioredoxin-like"/>
    <property type="match status" value="1"/>
</dbReference>
<accession>A0ABT7ZWP1</accession>
<dbReference type="InterPro" id="IPR017937">
    <property type="entry name" value="Thioredoxin_CS"/>
</dbReference>
<keyword evidence="2" id="KW-0201">Cytochrome c-type biogenesis</keyword>
<dbReference type="Pfam" id="PF00578">
    <property type="entry name" value="AhpC-TSA"/>
    <property type="match status" value="1"/>
</dbReference>
<dbReference type="PROSITE" id="PS51352">
    <property type="entry name" value="THIOREDOXIN_2"/>
    <property type="match status" value="1"/>
</dbReference>
<protein>
    <submittedName>
        <fullName evidence="6">TlpA disulfide reductase family protein</fullName>
    </submittedName>
</protein>
<dbReference type="InterPro" id="IPR025380">
    <property type="entry name" value="DUF4369"/>
</dbReference>
<proteinExistence type="predicted"/>